<dbReference type="Proteomes" id="UP000601435">
    <property type="component" value="Unassembled WGS sequence"/>
</dbReference>
<dbReference type="OrthoDB" id="435651at2759"/>
<reference evidence="1" key="1">
    <citation type="submission" date="2021-02" db="EMBL/GenBank/DDBJ databases">
        <authorList>
            <person name="Dougan E. K."/>
            <person name="Rhodes N."/>
            <person name="Thang M."/>
            <person name="Chan C."/>
        </authorList>
    </citation>
    <scope>NUCLEOTIDE SEQUENCE</scope>
</reference>
<evidence type="ECO:0000313" key="2">
    <source>
        <dbReference type="Proteomes" id="UP000601435"/>
    </source>
</evidence>
<accession>A0A812MNR8</accession>
<protein>
    <submittedName>
        <fullName evidence="1">Uncharacterized protein</fullName>
    </submittedName>
</protein>
<name>A0A812MNR8_9DINO</name>
<sequence length="293" mass="32261">MGTWHQLVDPIAETMERIKAEYCGGNQNFVVGVNDHHGLAVARSSMPYDPTRAEDEIATAVYDYAFKSNESNLILFHTSPRSFEKTRVETMATATTSTLQCANFDGWFLRGENEPIPDTYGPYYWSAALSVGMPPNSTCEDMASHCTDVDAQLLRMVCGVTCGCVEPQANPLYKVRAQGCLKTCLNEQPIWVVDEPCEDVSADFEAWQSFWDIYPSAMAALFGATPEQIFNLGEVAQSMKEAGCNYLAEVTHEVLTDVRYCDGHLLLFSPLSLLCPRTCCTGSSIFCPSSCGA</sequence>
<dbReference type="AlphaFoldDB" id="A0A812MNR8"/>
<gene>
    <name evidence="1" type="ORF">SNEC2469_LOCUS6560</name>
</gene>
<dbReference type="EMBL" id="CAJNJA010011441">
    <property type="protein sequence ID" value="CAE7272599.1"/>
    <property type="molecule type" value="Genomic_DNA"/>
</dbReference>
<organism evidence="1 2">
    <name type="scientific">Symbiodinium necroappetens</name>
    <dbReference type="NCBI Taxonomy" id="1628268"/>
    <lineage>
        <taxon>Eukaryota</taxon>
        <taxon>Sar</taxon>
        <taxon>Alveolata</taxon>
        <taxon>Dinophyceae</taxon>
        <taxon>Suessiales</taxon>
        <taxon>Symbiodiniaceae</taxon>
        <taxon>Symbiodinium</taxon>
    </lineage>
</organism>
<comment type="caution">
    <text evidence="1">The sequence shown here is derived from an EMBL/GenBank/DDBJ whole genome shotgun (WGS) entry which is preliminary data.</text>
</comment>
<proteinExistence type="predicted"/>
<keyword evidence="2" id="KW-1185">Reference proteome</keyword>
<evidence type="ECO:0000313" key="1">
    <source>
        <dbReference type="EMBL" id="CAE7272599.1"/>
    </source>
</evidence>